<name>A0ACC3DA01_9PEZI</name>
<dbReference type="Proteomes" id="UP001186974">
    <property type="component" value="Unassembled WGS sequence"/>
</dbReference>
<evidence type="ECO:0000313" key="2">
    <source>
        <dbReference type="Proteomes" id="UP001186974"/>
    </source>
</evidence>
<accession>A0ACC3DA01</accession>
<dbReference type="EMBL" id="JAWDJW010006573">
    <property type="protein sequence ID" value="KAK3064233.1"/>
    <property type="molecule type" value="Genomic_DNA"/>
</dbReference>
<protein>
    <submittedName>
        <fullName evidence="1">Uncharacterized protein</fullName>
    </submittedName>
</protein>
<proteinExistence type="predicted"/>
<evidence type="ECO:0000313" key="1">
    <source>
        <dbReference type="EMBL" id="KAK3064233.1"/>
    </source>
</evidence>
<keyword evidence="2" id="KW-1185">Reference proteome</keyword>
<organism evidence="1 2">
    <name type="scientific">Coniosporium uncinatum</name>
    <dbReference type="NCBI Taxonomy" id="93489"/>
    <lineage>
        <taxon>Eukaryota</taxon>
        <taxon>Fungi</taxon>
        <taxon>Dikarya</taxon>
        <taxon>Ascomycota</taxon>
        <taxon>Pezizomycotina</taxon>
        <taxon>Dothideomycetes</taxon>
        <taxon>Dothideomycetes incertae sedis</taxon>
        <taxon>Coniosporium</taxon>
    </lineage>
</organism>
<gene>
    <name evidence="1" type="ORF">LTS18_008967</name>
</gene>
<sequence length="250" mass="26832">MPSTRASSRSTSSRSKSQATPSTSSASSSFGGVQLTPSASDIDTLSFTSEDLVPTPTGSTTGTRTPARSVITIASDDRSCDGEDDTASITSRRSVFSGYSVATNSSSASTDTLTSIFKKLSVDDKRKALDALQNGTTTQPAIDHHGDITGLHLAPALEDWQALCRVCGIVDGDMPQSITLCKNALKKKNVNLYDVSEALANGNVAKQFPSLRQLRKYTIEEGKSMPKREAKQNKFLKAMLRELFTGRKRN</sequence>
<reference evidence="1" key="1">
    <citation type="submission" date="2024-09" db="EMBL/GenBank/DDBJ databases">
        <title>Black Yeasts Isolated from many extreme environments.</title>
        <authorList>
            <person name="Coleine C."/>
            <person name="Stajich J.E."/>
            <person name="Selbmann L."/>
        </authorList>
    </citation>
    <scope>NUCLEOTIDE SEQUENCE</scope>
    <source>
        <strain evidence="1">CCFEE 5737</strain>
    </source>
</reference>
<comment type="caution">
    <text evidence="1">The sequence shown here is derived from an EMBL/GenBank/DDBJ whole genome shotgun (WGS) entry which is preliminary data.</text>
</comment>